<dbReference type="OrthoDB" id="7306558at2"/>
<evidence type="ECO:0000313" key="2">
    <source>
        <dbReference type="Proteomes" id="UP000001054"/>
    </source>
</evidence>
<gene>
    <name evidence="1" type="ordered locus">NGR_b10300</name>
</gene>
<dbReference type="KEGG" id="rhi:NGR_b10300"/>
<dbReference type="PROSITE" id="PS51257">
    <property type="entry name" value="PROKAR_LIPOPROTEIN"/>
    <property type="match status" value="1"/>
</dbReference>
<geneLocation type="plasmid" evidence="2">
    <name>sym pNGR234b</name>
</geneLocation>
<evidence type="ECO:0000313" key="1">
    <source>
        <dbReference type="EMBL" id="ACP22483.1"/>
    </source>
</evidence>
<accession>C3KQX5</accession>
<evidence type="ECO:0008006" key="3">
    <source>
        <dbReference type="Google" id="ProtNLM"/>
    </source>
</evidence>
<dbReference type="InterPro" id="IPR047937">
    <property type="entry name" value="Eex_IncN-like"/>
</dbReference>
<dbReference type="EMBL" id="CP000874">
    <property type="protein sequence ID" value="ACP22483.1"/>
    <property type="molecule type" value="Genomic_DNA"/>
</dbReference>
<dbReference type="NCBIfam" id="NF033894">
    <property type="entry name" value="Eex_IncN"/>
    <property type="match status" value="1"/>
</dbReference>
<reference evidence="1 2" key="2">
    <citation type="journal article" date="2009" name="Appl. Environ. Microbiol.">
        <title>Rhizobium sp. strain NGR234 possesses a remarkable number of secretion systems.</title>
        <authorList>
            <person name="Schmeisser C."/>
            <person name="Liesegang H."/>
            <person name="Krysciak D."/>
            <person name="Bakkou N."/>
            <person name="Le Quere A."/>
            <person name="Wollherr A."/>
            <person name="Heinemeyer I."/>
            <person name="Morgenstern B."/>
            <person name="Pommerening-Roeser A."/>
            <person name="Flores M."/>
            <person name="Palacios R."/>
            <person name="Brenner S."/>
            <person name="Gottschalk G."/>
            <person name="Schmitz R.A."/>
            <person name="Broughton W.J."/>
            <person name="Perret X."/>
            <person name="Strittmatter A.W."/>
            <person name="Streit W.R."/>
        </authorList>
    </citation>
    <scope>NUCLEOTIDE SEQUENCE [LARGE SCALE GENOMIC DNA]</scope>
    <source>
        <strain evidence="2">NBRC 101917 / NGR234</strain>
    </source>
</reference>
<name>C3KQX5_SINFN</name>
<keyword evidence="1" id="KW-0614">Plasmid</keyword>
<dbReference type="AlphaFoldDB" id="C3KQX5"/>
<proteinExistence type="predicted"/>
<reference evidence="2" key="1">
    <citation type="journal article" date="2004" name="J. Bacteriol.">
        <title>An evolutionary hot spot: the pNGR234b replicon of Rhizobium sp. strain NGR234.</title>
        <authorList>
            <person name="Streit W.R."/>
            <person name="Schmitz R.A."/>
            <person name="Perret X."/>
            <person name="Staehelin C."/>
            <person name="Deakin W.J."/>
            <person name="Raasch C."/>
            <person name="Liesegang H."/>
            <person name="Broughton W.J."/>
        </authorList>
    </citation>
    <scope>NUCLEOTIDE SEQUENCE [LARGE SCALE GENOMIC DNA]</scope>
    <source>
        <strain evidence="2">NBRC 101917 / NGR234</strain>
    </source>
</reference>
<keyword evidence="2" id="KW-1185">Reference proteome</keyword>
<sequence length="77" mass="8228">MRPFWICISLLSMAGCSSEAERIYTVEELVADQSLLAGIIGKCRNNPGELSNTPNCQNAEAADFKARLGRIGKALGG</sequence>
<protein>
    <recommendedName>
        <fullName evidence="3">Lipoprotein</fullName>
    </recommendedName>
</protein>
<dbReference type="Proteomes" id="UP000001054">
    <property type="component" value="Plasmid pNGR234b"/>
</dbReference>
<dbReference type="RefSeq" id="WP_015887129.1">
    <property type="nucleotide sequence ID" value="NC_012586.1"/>
</dbReference>
<organism evidence="1 2">
    <name type="scientific">Sinorhizobium fredii (strain NBRC 101917 / NGR234)</name>
    <dbReference type="NCBI Taxonomy" id="394"/>
    <lineage>
        <taxon>Bacteria</taxon>
        <taxon>Pseudomonadati</taxon>
        <taxon>Pseudomonadota</taxon>
        <taxon>Alphaproteobacteria</taxon>
        <taxon>Hyphomicrobiales</taxon>
        <taxon>Rhizobiaceae</taxon>
        <taxon>Sinorhizobium/Ensifer group</taxon>
        <taxon>Sinorhizobium</taxon>
    </lineage>
</organism>
<dbReference type="HOGENOM" id="CLU_184395_1_2_5"/>
<dbReference type="PATRIC" id="fig|394.7.peg.1439"/>